<sequence length="411" mass="47412">MAAKTAKMFNDFDISGKKDRLLMNRLRDCGLEYVSSSGKVIPAKTQPEHFCHCPQKCKSKLSKEKWDELFERFYNLGDQSKQNQFLQSHIVIKAVHLHNWENEKTNTSNKRRVTCKYHVPNLSEDSDLEDYVNRKGNDSIEVCQKAFMNCYGITEKRVRMQRERCISRLAPDHYKNSPFGKKQKITPDGDTFNHKVIDFGSEIEITPLDLSNDKKRKSNVDQLEKVHNNTVDYRHSNGKDQPLDLSCSNESSRSAASADVDFDFDKTSLYEIAHKMGLPRETIDKEMAEKFEEYLRKNLKKSQIGLTKNRKRHALPRESQSNYKTEIENRSPKATGVSEQVAGLEQDLSVLPIQTLNNGDLTITPVLSSVPKPVETRDLMRVNSFFQNQLWQPELIGLSSWKKLRSQSFDI</sequence>
<protein>
    <submittedName>
        <fullName evidence="2">Uncharacterized protein</fullName>
    </submittedName>
</protein>
<gene>
    <name evidence="2" type="ORF">PYX00_008203</name>
</gene>
<reference evidence="2" key="1">
    <citation type="journal article" date="2024" name="Gigascience">
        <title>Chromosome-level genome of the poultry shaft louse Menopon gallinae provides insight into the host-switching and adaptive evolution of parasitic lice.</title>
        <authorList>
            <person name="Xu Y."/>
            <person name="Ma L."/>
            <person name="Liu S."/>
            <person name="Liang Y."/>
            <person name="Liu Q."/>
            <person name="He Z."/>
            <person name="Tian L."/>
            <person name="Duan Y."/>
            <person name="Cai W."/>
            <person name="Li H."/>
            <person name="Song F."/>
        </authorList>
    </citation>
    <scope>NUCLEOTIDE SEQUENCE</scope>
    <source>
        <strain evidence="2">Cailab_2023a</strain>
    </source>
</reference>
<dbReference type="AlphaFoldDB" id="A0AAW2HMP4"/>
<feature type="region of interest" description="Disordered" evidence="1">
    <location>
        <begin position="304"/>
        <end position="336"/>
    </location>
</feature>
<evidence type="ECO:0000313" key="2">
    <source>
        <dbReference type="EMBL" id="KAL0270936.1"/>
    </source>
</evidence>
<evidence type="ECO:0000256" key="1">
    <source>
        <dbReference type="SAM" id="MobiDB-lite"/>
    </source>
</evidence>
<comment type="caution">
    <text evidence="2">The sequence shown here is derived from an EMBL/GenBank/DDBJ whole genome shotgun (WGS) entry which is preliminary data.</text>
</comment>
<proteinExistence type="predicted"/>
<name>A0AAW2HMP4_9NEOP</name>
<organism evidence="2">
    <name type="scientific">Menopon gallinae</name>
    <name type="common">poultry shaft louse</name>
    <dbReference type="NCBI Taxonomy" id="328185"/>
    <lineage>
        <taxon>Eukaryota</taxon>
        <taxon>Metazoa</taxon>
        <taxon>Ecdysozoa</taxon>
        <taxon>Arthropoda</taxon>
        <taxon>Hexapoda</taxon>
        <taxon>Insecta</taxon>
        <taxon>Pterygota</taxon>
        <taxon>Neoptera</taxon>
        <taxon>Paraneoptera</taxon>
        <taxon>Psocodea</taxon>
        <taxon>Troctomorpha</taxon>
        <taxon>Phthiraptera</taxon>
        <taxon>Amblycera</taxon>
        <taxon>Menoponidae</taxon>
        <taxon>Menopon</taxon>
    </lineage>
</organism>
<dbReference type="EMBL" id="JARGDH010000004">
    <property type="protein sequence ID" value="KAL0270936.1"/>
    <property type="molecule type" value="Genomic_DNA"/>
</dbReference>
<accession>A0AAW2HMP4</accession>